<dbReference type="Proteomes" id="UP000237684">
    <property type="component" value="Unassembled WGS sequence"/>
</dbReference>
<dbReference type="EMBL" id="NIGF01000009">
    <property type="protein sequence ID" value="PQV63779.1"/>
    <property type="molecule type" value="Genomic_DNA"/>
</dbReference>
<dbReference type="InParanoid" id="A0A2S8SSR5"/>
<dbReference type="AlphaFoldDB" id="A0A2S8SSR5"/>
<keyword evidence="1" id="KW-0812">Transmembrane</keyword>
<keyword evidence="3" id="KW-1185">Reference proteome</keyword>
<feature type="transmembrane region" description="Helical" evidence="1">
    <location>
        <begin position="59"/>
        <end position="84"/>
    </location>
</feature>
<comment type="caution">
    <text evidence="2">The sequence shown here is derived from an EMBL/GenBank/DDBJ whole genome shotgun (WGS) entry which is preliminary data.</text>
</comment>
<proteinExistence type="predicted"/>
<evidence type="ECO:0000256" key="1">
    <source>
        <dbReference type="SAM" id="Phobius"/>
    </source>
</evidence>
<protein>
    <submittedName>
        <fullName evidence="2">Uncharacterized protein</fullName>
    </submittedName>
</protein>
<sequence>MPPETRNKWRSALNLFSPRGDFAGHAFHLQFTPFALSQSVTGVVPIALLATHGPAHLRVYAFAFLAFKISIGAVLSAAIISRFFPVTINEIGIRARNFWGMARVIPWHEMASVSPIRWLIFTSFARISTHHAKNWVWLPLFLTQQSEFEAQVLRFAPADNPLREFFEAQFHKK</sequence>
<gene>
    <name evidence="2" type="ORF">B1R32_109119</name>
</gene>
<dbReference type="OrthoDB" id="289782at2"/>
<keyword evidence="1" id="KW-1133">Transmembrane helix</keyword>
<dbReference type="RefSeq" id="WP_105483937.1">
    <property type="nucleotide sequence ID" value="NZ_NIGF01000009.1"/>
</dbReference>
<organism evidence="2 3">
    <name type="scientific">Abditibacterium utsteinense</name>
    <dbReference type="NCBI Taxonomy" id="1960156"/>
    <lineage>
        <taxon>Bacteria</taxon>
        <taxon>Pseudomonadati</taxon>
        <taxon>Abditibacteriota</taxon>
        <taxon>Abditibacteriia</taxon>
        <taxon>Abditibacteriales</taxon>
        <taxon>Abditibacteriaceae</taxon>
        <taxon>Abditibacterium</taxon>
    </lineage>
</organism>
<accession>A0A2S8SSR5</accession>
<keyword evidence="1" id="KW-0472">Membrane</keyword>
<evidence type="ECO:0000313" key="3">
    <source>
        <dbReference type="Proteomes" id="UP000237684"/>
    </source>
</evidence>
<evidence type="ECO:0000313" key="2">
    <source>
        <dbReference type="EMBL" id="PQV63779.1"/>
    </source>
</evidence>
<name>A0A2S8SSR5_9BACT</name>
<reference evidence="2 3" key="1">
    <citation type="journal article" date="2018" name="Syst. Appl. Microbiol.">
        <title>Abditibacterium utsteinense sp. nov., the first cultivated member of candidate phylum FBP, isolated from ice-free Antarctic soil samples.</title>
        <authorList>
            <person name="Tahon G."/>
            <person name="Tytgat B."/>
            <person name="Lebbe L."/>
            <person name="Carlier A."/>
            <person name="Willems A."/>
        </authorList>
    </citation>
    <scope>NUCLEOTIDE SEQUENCE [LARGE SCALE GENOMIC DNA]</scope>
    <source>
        <strain evidence="2 3">LMG 29911</strain>
    </source>
</reference>